<name>A0A1L7RK22_9ACTO</name>
<proteinExistence type="predicted"/>
<keyword evidence="1" id="KW-0472">Membrane</keyword>
<keyword evidence="1" id="KW-1133">Transmembrane helix</keyword>
<dbReference type="AlphaFoldDB" id="A0A1L7RK22"/>
<evidence type="ECO:0000313" key="2">
    <source>
        <dbReference type="EMBL" id="CED90380.1"/>
    </source>
</evidence>
<evidence type="ECO:0008006" key="3">
    <source>
        <dbReference type="Google" id="ProtNLM"/>
    </source>
</evidence>
<evidence type="ECO:0000256" key="1">
    <source>
        <dbReference type="SAM" id="Phobius"/>
    </source>
</evidence>
<feature type="transmembrane region" description="Helical" evidence="1">
    <location>
        <begin position="35"/>
        <end position="53"/>
    </location>
</feature>
<dbReference type="EMBL" id="LK995471">
    <property type="protein sequence ID" value="CED90380.1"/>
    <property type="molecule type" value="Genomic_DNA"/>
</dbReference>
<protein>
    <recommendedName>
        <fullName evidence="3">Flp/Fap pilin component</fullName>
    </recommendedName>
</protein>
<dbReference type="RefSeq" id="WP_210578762.1">
    <property type="nucleotide sequence ID" value="NZ_LK995471.1"/>
</dbReference>
<reference evidence="2" key="1">
    <citation type="submission" date="2014-07" db="EMBL/GenBank/DDBJ databases">
        <authorList>
            <person name="Zhang J.E."/>
            <person name="Yang H."/>
            <person name="Guo J."/>
            <person name="Deng Z."/>
            <person name="Luo H."/>
            <person name="Luo M."/>
            <person name="Zhao B."/>
        </authorList>
    </citation>
    <scope>NUCLEOTIDE SEQUENCE</scope>
    <source>
        <strain evidence="2">AM4</strain>
    </source>
</reference>
<sequence length="73" mass="7933">MSNSVLAAQVRARMWLDDVKRRVAESEVGQGAAEYAGVIVVAVILVTAIITALDNYDLGEKIKGQLDKIFEGR</sequence>
<organism evidence="2">
    <name type="scientific">Actinomyces succiniciruminis</name>
    <dbReference type="NCBI Taxonomy" id="1522002"/>
    <lineage>
        <taxon>Bacteria</taxon>
        <taxon>Bacillati</taxon>
        <taxon>Actinomycetota</taxon>
        <taxon>Actinomycetes</taxon>
        <taxon>Actinomycetales</taxon>
        <taxon>Actinomycetaceae</taxon>
        <taxon>Actinomyces</taxon>
    </lineage>
</organism>
<gene>
    <name evidence="2" type="ORF">AAM4_0485</name>
</gene>
<keyword evidence="1" id="KW-0812">Transmembrane</keyword>
<accession>A0A1L7RK22</accession>